<feature type="domain" description="ABC transporter" evidence="4">
    <location>
        <begin position="24"/>
        <end position="245"/>
    </location>
</feature>
<evidence type="ECO:0000313" key="6">
    <source>
        <dbReference type="EMBL" id="MCU4972480.1"/>
    </source>
</evidence>
<dbReference type="PROSITE" id="PS00211">
    <property type="entry name" value="ABC_TRANSPORTER_1"/>
    <property type="match status" value="1"/>
</dbReference>
<dbReference type="RefSeq" id="WP_338002711.1">
    <property type="nucleotide sequence ID" value="NZ_JAOPKA010000002.1"/>
</dbReference>
<keyword evidence="2 5" id="KW-0067">ATP-binding</keyword>
<evidence type="ECO:0000313" key="8">
    <source>
        <dbReference type="Proteomes" id="UP001321018"/>
    </source>
</evidence>
<dbReference type="Proteomes" id="UP001320972">
    <property type="component" value="Unassembled WGS sequence"/>
</dbReference>
<comment type="caution">
    <text evidence="5">The sequence shown here is derived from an EMBL/GenBank/DDBJ whole genome shotgun (WGS) entry which is preliminary data.</text>
</comment>
<accession>A0AAP3E0Z1</accession>
<gene>
    <name evidence="6" type="ORF">OB955_06980</name>
    <name evidence="5" type="ORF">OB960_05595</name>
</gene>
<reference evidence="5 7" key="1">
    <citation type="submission" date="2022-09" db="EMBL/GenBank/DDBJ databases">
        <title>Enrichment on poylsaccharides allowed isolation of novel metabolic and taxonomic groups of Haloarchaea.</title>
        <authorList>
            <person name="Sorokin D.Y."/>
            <person name="Elcheninov A.G."/>
            <person name="Khizhniak T.V."/>
            <person name="Kolganova T.V."/>
            <person name="Kublanov I.V."/>
        </authorList>
    </citation>
    <scope>NUCLEOTIDE SEQUENCE</scope>
    <source>
        <strain evidence="6 7">AArc-m2/3/4</strain>
        <strain evidence="5">AArc-xg1-1</strain>
    </source>
</reference>
<evidence type="ECO:0000313" key="5">
    <source>
        <dbReference type="EMBL" id="MCU4740873.1"/>
    </source>
</evidence>
<dbReference type="Pfam" id="PF00005">
    <property type="entry name" value="ABC_tran"/>
    <property type="match status" value="1"/>
</dbReference>
<dbReference type="Proteomes" id="UP001321018">
    <property type="component" value="Unassembled WGS sequence"/>
</dbReference>
<sequence>MSRQEPTERSGDDERNQSRDRPCIRVSSLEKSFGDEGVLKGIDLTVETGELLAVMGPNGVGKSVLFSCLAGSDHPSAGTVEVLGADPTTRSDTTGFLLQDALCVDRLTGRENLRFYEQLHPNFTDDWREYVEALDIADDLDKRVENYSGGMKRKLELAIALSIDVPLYLLDEPTAALDLTMIQAVHGLIREKQAEGKTVVVSSHRPMDVEIADRIAFVADGRVVATGPPDELFEAVPTVVETRLSNAEALAEIARGGEVFQGNGGVRGFLSADSVEAVDLEGTADAEFEIVSPGYTDLFNYYTRLSPTNGR</sequence>
<dbReference type="EMBL" id="JAOPKB010000003">
    <property type="protein sequence ID" value="MCU4972480.1"/>
    <property type="molecule type" value="Genomic_DNA"/>
</dbReference>
<dbReference type="PANTHER" id="PTHR43613">
    <property type="entry name" value="ABC TRANSPORTER, ATP-BINDING PROTEIN"/>
    <property type="match status" value="1"/>
</dbReference>
<evidence type="ECO:0000259" key="4">
    <source>
        <dbReference type="PROSITE" id="PS50893"/>
    </source>
</evidence>
<name>A0AAP3E0Z1_9EURY</name>
<keyword evidence="1" id="KW-0547">Nucleotide-binding</keyword>
<dbReference type="PROSITE" id="PS50893">
    <property type="entry name" value="ABC_TRANSPORTER_2"/>
    <property type="match status" value="1"/>
</dbReference>
<evidence type="ECO:0000256" key="3">
    <source>
        <dbReference type="SAM" id="MobiDB-lite"/>
    </source>
</evidence>
<keyword evidence="7" id="KW-1185">Reference proteome</keyword>
<evidence type="ECO:0000256" key="1">
    <source>
        <dbReference type="ARBA" id="ARBA00022741"/>
    </source>
</evidence>
<dbReference type="InterPro" id="IPR017871">
    <property type="entry name" value="ABC_transporter-like_CS"/>
</dbReference>
<dbReference type="GO" id="GO:0005524">
    <property type="term" value="F:ATP binding"/>
    <property type="evidence" value="ECO:0007669"/>
    <property type="project" value="UniProtKB-KW"/>
</dbReference>
<dbReference type="AlphaFoldDB" id="A0AAP3E0Z1"/>
<dbReference type="SMART" id="SM00382">
    <property type="entry name" value="AAA"/>
    <property type="match status" value="1"/>
</dbReference>
<dbReference type="InterPro" id="IPR003439">
    <property type="entry name" value="ABC_transporter-like_ATP-bd"/>
</dbReference>
<dbReference type="SUPFAM" id="SSF52540">
    <property type="entry name" value="P-loop containing nucleoside triphosphate hydrolases"/>
    <property type="match status" value="1"/>
</dbReference>
<evidence type="ECO:0000313" key="7">
    <source>
        <dbReference type="Proteomes" id="UP001320972"/>
    </source>
</evidence>
<evidence type="ECO:0000256" key="2">
    <source>
        <dbReference type="ARBA" id="ARBA00022840"/>
    </source>
</evidence>
<organism evidence="5 8">
    <name type="scientific">Natronoglomus mannanivorans</name>
    <dbReference type="NCBI Taxonomy" id="2979990"/>
    <lineage>
        <taxon>Archaea</taxon>
        <taxon>Methanobacteriati</taxon>
        <taxon>Methanobacteriota</taxon>
        <taxon>Stenosarchaea group</taxon>
        <taxon>Halobacteria</taxon>
        <taxon>Halobacteriales</taxon>
        <taxon>Natrialbaceae</taxon>
        <taxon>Natronoglomus</taxon>
    </lineage>
</organism>
<dbReference type="Gene3D" id="3.40.50.300">
    <property type="entry name" value="P-loop containing nucleotide triphosphate hydrolases"/>
    <property type="match status" value="1"/>
</dbReference>
<protein>
    <submittedName>
        <fullName evidence="5">ABC transporter ATP-binding protein</fullName>
    </submittedName>
</protein>
<dbReference type="EMBL" id="JAOPKA010000002">
    <property type="protein sequence ID" value="MCU4740873.1"/>
    <property type="molecule type" value="Genomic_DNA"/>
</dbReference>
<dbReference type="InterPro" id="IPR027417">
    <property type="entry name" value="P-loop_NTPase"/>
</dbReference>
<dbReference type="InterPro" id="IPR003593">
    <property type="entry name" value="AAA+_ATPase"/>
</dbReference>
<dbReference type="PANTHER" id="PTHR43613:SF1">
    <property type="entry name" value="ABC TRANSPORTER, ATP-BINDING PROTEIN"/>
    <property type="match status" value="1"/>
</dbReference>
<proteinExistence type="predicted"/>
<dbReference type="CDD" id="cd03230">
    <property type="entry name" value="ABC_DR_subfamily_A"/>
    <property type="match status" value="1"/>
</dbReference>
<feature type="region of interest" description="Disordered" evidence="3">
    <location>
        <begin position="1"/>
        <end position="21"/>
    </location>
</feature>
<dbReference type="GO" id="GO:0016887">
    <property type="term" value="F:ATP hydrolysis activity"/>
    <property type="evidence" value="ECO:0007669"/>
    <property type="project" value="InterPro"/>
</dbReference>